<reference evidence="4 5" key="1">
    <citation type="submission" date="2019-10" db="EMBL/GenBank/DDBJ databases">
        <title>Whole genome shotgun sequence of Acrocarpospora corrugata NBRC 13972.</title>
        <authorList>
            <person name="Ichikawa N."/>
            <person name="Kimura A."/>
            <person name="Kitahashi Y."/>
            <person name="Komaki H."/>
            <person name="Oguchi A."/>
        </authorList>
    </citation>
    <scope>NUCLEOTIDE SEQUENCE [LARGE SCALE GENOMIC DNA]</scope>
    <source>
        <strain evidence="4 5">NBRC 13972</strain>
    </source>
</reference>
<dbReference type="CDD" id="cd07043">
    <property type="entry name" value="STAS_anti-anti-sigma_factors"/>
    <property type="match status" value="1"/>
</dbReference>
<organism evidence="4 5">
    <name type="scientific">Acrocarpospora corrugata</name>
    <dbReference type="NCBI Taxonomy" id="35763"/>
    <lineage>
        <taxon>Bacteria</taxon>
        <taxon>Bacillati</taxon>
        <taxon>Actinomycetota</taxon>
        <taxon>Actinomycetes</taxon>
        <taxon>Streptosporangiales</taxon>
        <taxon>Streptosporangiaceae</taxon>
        <taxon>Acrocarpospora</taxon>
    </lineage>
</organism>
<evidence type="ECO:0000259" key="3">
    <source>
        <dbReference type="PROSITE" id="PS50801"/>
    </source>
</evidence>
<sequence>MAAAENRHEGDMSPLGPWAEDSAFSAKHFRLVSRTRDQYTLITVEGEIDALAEPAFRDLVEKHLTRHILFDLSGLTFIDSSGLQILLDAHRRTETAFCAPTPRLLRLLTQLGILNRLHLYDSVEDALN</sequence>
<protein>
    <recommendedName>
        <fullName evidence="2">Anti-sigma factor antagonist</fullName>
    </recommendedName>
</protein>
<dbReference type="GO" id="GO:0043856">
    <property type="term" value="F:anti-sigma factor antagonist activity"/>
    <property type="evidence" value="ECO:0007669"/>
    <property type="project" value="InterPro"/>
</dbReference>
<evidence type="ECO:0000256" key="1">
    <source>
        <dbReference type="ARBA" id="ARBA00009013"/>
    </source>
</evidence>
<gene>
    <name evidence="4" type="ORF">Acor_63210</name>
</gene>
<dbReference type="Proteomes" id="UP000334990">
    <property type="component" value="Unassembled WGS sequence"/>
</dbReference>
<comment type="similarity">
    <text evidence="1 2">Belongs to the anti-sigma-factor antagonist family.</text>
</comment>
<evidence type="ECO:0000313" key="5">
    <source>
        <dbReference type="Proteomes" id="UP000334990"/>
    </source>
</evidence>
<dbReference type="PANTHER" id="PTHR33495:SF2">
    <property type="entry name" value="ANTI-SIGMA FACTOR ANTAGONIST TM_1081-RELATED"/>
    <property type="match status" value="1"/>
</dbReference>
<name>A0A5M3WAQ0_9ACTN</name>
<dbReference type="EMBL" id="BLAD01000079">
    <property type="protein sequence ID" value="GES04253.1"/>
    <property type="molecule type" value="Genomic_DNA"/>
</dbReference>
<dbReference type="NCBIfam" id="TIGR00377">
    <property type="entry name" value="ant_ant_sig"/>
    <property type="match status" value="1"/>
</dbReference>
<dbReference type="PROSITE" id="PS50801">
    <property type="entry name" value="STAS"/>
    <property type="match status" value="1"/>
</dbReference>
<comment type="caution">
    <text evidence="4">The sequence shown here is derived from an EMBL/GenBank/DDBJ whole genome shotgun (WGS) entry which is preliminary data.</text>
</comment>
<accession>A0A5M3WAQ0</accession>
<dbReference type="InterPro" id="IPR036513">
    <property type="entry name" value="STAS_dom_sf"/>
</dbReference>
<dbReference type="RefSeq" id="WP_170317157.1">
    <property type="nucleotide sequence ID" value="NZ_BAAABN010000020.1"/>
</dbReference>
<dbReference type="PANTHER" id="PTHR33495">
    <property type="entry name" value="ANTI-SIGMA FACTOR ANTAGONIST TM_1081-RELATED-RELATED"/>
    <property type="match status" value="1"/>
</dbReference>
<evidence type="ECO:0000256" key="2">
    <source>
        <dbReference type="RuleBase" id="RU003749"/>
    </source>
</evidence>
<keyword evidence="5" id="KW-1185">Reference proteome</keyword>
<evidence type="ECO:0000313" key="4">
    <source>
        <dbReference type="EMBL" id="GES04253.1"/>
    </source>
</evidence>
<dbReference type="AlphaFoldDB" id="A0A5M3WAQ0"/>
<dbReference type="InterPro" id="IPR003658">
    <property type="entry name" value="Anti-sigma_ant"/>
</dbReference>
<dbReference type="Gene3D" id="3.30.750.24">
    <property type="entry name" value="STAS domain"/>
    <property type="match status" value="1"/>
</dbReference>
<proteinExistence type="inferred from homology"/>
<dbReference type="SUPFAM" id="SSF52091">
    <property type="entry name" value="SpoIIaa-like"/>
    <property type="match status" value="1"/>
</dbReference>
<dbReference type="InterPro" id="IPR002645">
    <property type="entry name" value="STAS_dom"/>
</dbReference>
<dbReference type="Pfam" id="PF01740">
    <property type="entry name" value="STAS"/>
    <property type="match status" value="1"/>
</dbReference>
<feature type="domain" description="STAS" evidence="3">
    <location>
        <begin position="29"/>
        <end position="128"/>
    </location>
</feature>